<dbReference type="AlphaFoldDB" id="A0AA88RRQ5"/>
<organism evidence="8 9">
    <name type="scientific">Escallonia rubra</name>
    <dbReference type="NCBI Taxonomy" id="112253"/>
    <lineage>
        <taxon>Eukaryota</taxon>
        <taxon>Viridiplantae</taxon>
        <taxon>Streptophyta</taxon>
        <taxon>Embryophyta</taxon>
        <taxon>Tracheophyta</taxon>
        <taxon>Spermatophyta</taxon>
        <taxon>Magnoliopsida</taxon>
        <taxon>eudicotyledons</taxon>
        <taxon>Gunneridae</taxon>
        <taxon>Pentapetalae</taxon>
        <taxon>asterids</taxon>
        <taxon>campanulids</taxon>
        <taxon>Escalloniales</taxon>
        <taxon>Escalloniaceae</taxon>
        <taxon>Escallonia</taxon>
    </lineage>
</organism>
<evidence type="ECO:0000256" key="3">
    <source>
        <dbReference type="SAM" id="Coils"/>
    </source>
</evidence>
<feature type="domain" description="Zinc finger-XS" evidence="7">
    <location>
        <begin position="43"/>
        <end position="86"/>
    </location>
</feature>
<evidence type="ECO:0000259" key="5">
    <source>
        <dbReference type="Pfam" id="PF03468"/>
    </source>
</evidence>
<feature type="coiled-coil region" evidence="3">
    <location>
        <begin position="389"/>
        <end position="497"/>
    </location>
</feature>
<feature type="region of interest" description="Disordered" evidence="4">
    <location>
        <begin position="1"/>
        <end position="23"/>
    </location>
</feature>
<feature type="coiled-coil region" evidence="3">
    <location>
        <begin position="272"/>
        <end position="346"/>
    </location>
</feature>
<keyword evidence="2" id="KW-0943">RNA-mediated gene silencing</keyword>
<dbReference type="Pfam" id="PF03470">
    <property type="entry name" value="zf-XS"/>
    <property type="match status" value="1"/>
</dbReference>
<dbReference type="CDD" id="cd12266">
    <property type="entry name" value="RRM_like_XS"/>
    <property type="match status" value="1"/>
</dbReference>
<dbReference type="InterPro" id="IPR005380">
    <property type="entry name" value="XS_domain"/>
</dbReference>
<reference evidence="8" key="1">
    <citation type="submission" date="2022-12" db="EMBL/GenBank/DDBJ databases">
        <title>Draft genome assemblies for two species of Escallonia (Escalloniales).</title>
        <authorList>
            <person name="Chanderbali A."/>
            <person name="Dervinis C."/>
            <person name="Anghel I."/>
            <person name="Soltis D."/>
            <person name="Soltis P."/>
            <person name="Zapata F."/>
        </authorList>
    </citation>
    <scope>NUCLEOTIDE SEQUENCE</scope>
    <source>
        <strain evidence="8">UCBG92.1500</strain>
        <tissue evidence="8">Leaf</tissue>
    </source>
</reference>
<dbReference type="InterPro" id="IPR005379">
    <property type="entry name" value="FDM1-5/IDN2_XH"/>
</dbReference>
<feature type="domain" description="Factor of DNA methylation 1-5/IDN2" evidence="6">
    <location>
        <begin position="1143"/>
        <end position="1271"/>
    </location>
</feature>
<dbReference type="GO" id="GO:0080188">
    <property type="term" value="P:gene silencing by siRNA-directed DNA methylation"/>
    <property type="evidence" value="ECO:0007669"/>
    <property type="project" value="InterPro"/>
</dbReference>
<keyword evidence="9" id="KW-1185">Reference proteome</keyword>
<evidence type="ECO:0000259" key="6">
    <source>
        <dbReference type="Pfam" id="PF03469"/>
    </source>
</evidence>
<dbReference type="InterPro" id="IPR038588">
    <property type="entry name" value="XS_domain_sf"/>
</dbReference>
<dbReference type="PANTHER" id="PTHR21596">
    <property type="entry name" value="RIBONUCLEASE P SUBUNIT P38"/>
    <property type="match status" value="1"/>
</dbReference>
<dbReference type="Gene3D" id="3.30.70.2890">
    <property type="entry name" value="XS domain"/>
    <property type="match status" value="1"/>
</dbReference>
<evidence type="ECO:0000256" key="4">
    <source>
        <dbReference type="SAM" id="MobiDB-lite"/>
    </source>
</evidence>
<comment type="caution">
    <text evidence="8">The sequence shown here is derived from an EMBL/GenBank/DDBJ whole genome shotgun (WGS) entry which is preliminary data.</text>
</comment>
<feature type="coiled-coil region" evidence="3">
    <location>
        <begin position="687"/>
        <end position="739"/>
    </location>
</feature>
<protein>
    <submittedName>
        <fullName evidence="8">Uncharacterized protein</fullName>
    </submittedName>
</protein>
<dbReference type="PANTHER" id="PTHR21596:SF65">
    <property type="entry name" value="PROTEIN INVOLVED IN DE NOVO 2-RELATED"/>
    <property type="match status" value="1"/>
</dbReference>
<dbReference type="InterPro" id="IPR045177">
    <property type="entry name" value="FDM1-5/IDN2"/>
</dbReference>
<name>A0AA88RRQ5_9ASTE</name>
<evidence type="ECO:0000259" key="7">
    <source>
        <dbReference type="Pfam" id="PF03470"/>
    </source>
</evidence>
<feature type="non-terminal residue" evidence="8">
    <location>
        <position position="1271"/>
    </location>
</feature>
<dbReference type="Proteomes" id="UP001187471">
    <property type="component" value="Unassembled WGS sequence"/>
</dbReference>
<evidence type="ECO:0000313" key="8">
    <source>
        <dbReference type="EMBL" id="KAK2984326.1"/>
    </source>
</evidence>
<evidence type="ECO:0000256" key="2">
    <source>
        <dbReference type="ARBA" id="ARBA00023158"/>
    </source>
</evidence>
<sequence length="1271" mass="149416">MDCSSGEDTDISDSEIEEYEEKSYEELKSGKHRVKLSEETFTCPYCTKKKKRDYQYNELLQHAGSVGKCNSDKRSARDKANHLALAKYLEKDLGVVSGPSETLPVVDPLADCNRDEMFVWPWIGIVINLPTEWKDGRYVGQSGSKLRDQLTRRGFNPTRVHPLWNYRGHSGSAVVEFHKDWSGFNNAMSFEKAYEADHHGKKDWQASNDQKSGLYAWVARADDYKSNGIIGEHLRRIADLRTVSDLMEDEARRTSKLVSNLTSVIEVKKKHLEEMESKFEETDNSLSKLIEEKDKLHQSYNEEIKKIQSSARDHFLRIFNDHQKLKLQLESQKKELELRGQELEKRETLNDYERRKLSEEIEQNTIKNSSLQLATDEQQRADENVMKLADDQKRQKEDLHKRIIQLERQLDAKQAVELEIERLKGTLNVMKHMGDDGDLEILKKVDDIHETLRDKEGELEDLEALNQTLIVKERKSNDELQEARKELVNGLNELSKSAHIRVKRMGELDSKPFHEAMKRKYNEADADERASEVCSLWEEYLRDPEWHPFRVINVDGKHQELIDDQDERLKDLKKEFGGEVFKAVTTALSEINEYNPSGRYVISELWNYPEGRKATLQEGVAFILKQWNIQKLKQDLLYQQKELEERGKELEKQKAQNDLDREAFLVEKEKLKVQKPLGTDNSLSIHINDLSEQLAEKTEELHDMEILNQTLILRERMSNNELQDARKELINVLPNLLDRTKVGIKRMGEVCQKPFQDVCLQKFSRKDWEVRAVELSSLWQEKVNNSNWHPFTKVIKDGMLEETIHEDDDQLKILRSQLGEAVYNAVVNALLELNDYNPSGRYVVSELWNFKEGRKASLKEAIECVIEQLKILQSLKRRRSTEIESINQENEKLKYEVESQKEAFEQKIKELREHESVHKLHQGKLMTENEKLKYELESQEKVFEQPIKERREHEYVCNLEHKNLMDENEKLKYEVESQKQELEQRIKEMKENEYAHNLKHADLMEENEKLKHEVESLKKELEQRAKELKAHDCIHNLEHKNLIAENEREMESKTNSFEQRVKNLEEHACIFESESPNSTAEREKLEQKVKDQEYEIQNQSSLIQTLTLKERISNDELQDARKEAITGLQDILNNRNRTSLGIKIMGEVDQKPFQNFCLQNYSGGDWKQEAAKRCSSWEEYVKDQRWQPFKKITINGNLQETIDENDYLLRRLRDEGDEHVYKAVTDALLELNDYNPSGRYPVPELWNFKKGQRASLRETIGYVIRNWKIHK</sequence>
<feature type="compositionally biased region" description="Acidic residues" evidence="4">
    <location>
        <begin position="1"/>
        <end position="20"/>
    </location>
</feature>
<evidence type="ECO:0000313" key="9">
    <source>
        <dbReference type="Proteomes" id="UP001187471"/>
    </source>
</evidence>
<dbReference type="Pfam" id="PF03469">
    <property type="entry name" value="XH"/>
    <property type="match status" value="3"/>
</dbReference>
<feature type="domain" description="Factor of DNA methylation 1-5/IDN2" evidence="6">
    <location>
        <begin position="745"/>
        <end position="872"/>
    </location>
</feature>
<proteinExistence type="predicted"/>
<feature type="coiled-coil region" evidence="3">
    <location>
        <begin position="872"/>
        <end position="914"/>
    </location>
</feature>
<dbReference type="InterPro" id="IPR005381">
    <property type="entry name" value="Znf-XS_domain"/>
</dbReference>
<feature type="coiled-coil region" evidence="3">
    <location>
        <begin position="633"/>
        <end position="660"/>
    </location>
</feature>
<feature type="coiled-coil region" evidence="3">
    <location>
        <begin position="961"/>
        <end position="1102"/>
    </location>
</feature>
<feature type="domain" description="XS" evidence="5">
    <location>
        <begin position="115"/>
        <end position="226"/>
    </location>
</feature>
<feature type="domain" description="Factor of DNA methylation 1-5/IDN2" evidence="6">
    <location>
        <begin position="503"/>
        <end position="631"/>
    </location>
</feature>
<dbReference type="EMBL" id="JAVXUO010001246">
    <property type="protein sequence ID" value="KAK2984326.1"/>
    <property type="molecule type" value="Genomic_DNA"/>
</dbReference>
<accession>A0AA88RRQ5</accession>
<dbReference type="Pfam" id="PF03468">
    <property type="entry name" value="XS"/>
    <property type="match status" value="1"/>
</dbReference>
<keyword evidence="1 3" id="KW-0175">Coiled coil</keyword>
<evidence type="ECO:0000256" key="1">
    <source>
        <dbReference type="ARBA" id="ARBA00023054"/>
    </source>
</evidence>
<gene>
    <name evidence="8" type="ORF">RJ640_009355</name>
</gene>